<evidence type="ECO:0000256" key="7">
    <source>
        <dbReference type="ARBA" id="ARBA00022801"/>
    </source>
</evidence>
<keyword evidence="4" id="KW-0548">Nucleotidyltransferase</keyword>
<dbReference type="InterPro" id="IPR014015">
    <property type="entry name" value="Helicase_SF3_DNA-vir"/>
</dbReference>
<dbReference type="InterPro" id="IPR014818">
    <property type="entry name" value="Phage/plasmid_primase_P4_C"/>
</dbReference>
<evidence type="ECO:0000259" key="11">
    <source>
        <dbReference type="PROSITE" id="PS51206"/>
    </source>
</evidence>
<keyword evidence="6" id="KW-0547">Nucleotide-binding</keyword>
<dbReference type="InterPro" id="IPR004968">
    <property type="entry name" value="DNA_primase/NTPase_C"/>
</dbReference>
<dbReference type="Gene3D" id="3.90.580.10">
    <property type="entry name" value="Zinc finger, CHC2-type domain"/>
    <property type="match status" value="1"/>
</dbReference>
<feature type="domain" description="SF3 helicase" evidence="11">
    <location>
        <begin position="419"/>
        <end position="574"/>
    </location>
</feature>
<keyword evidence="10" id="KW-0804">Transcription</keyword>
<evidence type="ECO:0000256" key="8">
    <source>
        <dbReference type="ARBA" id="ARBA00022806"/>
    </source>
</evidence>
<dbReference type="PANTHER" id="PTHR35372">
    <property type="entry name" value="ATP BINDING PROTEIN-RELATED"/>
    <property type="match status" value="1"/>
</dbReference>
<dbReference type="Proteomes" id="UP000553776">
    <property type="component" value="Unassembled WGS sequence"/>
</dbReference>
<dbReference type="InterPro" id="IPR045455">
    <property type="entry name" value="NrS-1_pol-like_helicase"/>
</dbReference>
<evidence type="ECO:0000256" key="1">
    <source>
        <dbReference type="ARBA" id="ARBA00022478"/>
    </source>
</evidence>
<dbReference type="InterPro" id="IPR036390">
    <property type="entry name" value="WH_DNA-bd_sf"/>
</dbReference>
<dbReference type="PANTHER" id="PTHR35372:SF2">
    <property type="entry name" value="SF3 HELICASE DOMAIN-CONTAINING PROTEIN"/>
    <property type="match status" value="1"/>
</dbReference>
<keyword evidence="8" id="KW-0347">Helicase</keyword>
<dbReference type="InterPro" id="IPR006500">
    <property type="entry name" value="Helicase_put_C_phage/plasmid"/>
</dbReference>
<evidence type="ECO:0000256" key="2">
    <source>
        <dbReference type="ARBA" id="ARBA00022515"/>
    </source>
</evidence>
<dbReference type="InterPro" id="IPR034154">
    <property type="entry name" value="TOPRIM_DnaG/twinkle"/>
</dbReference>
<dbReference type="SMART" id="SM00493">
    <property type="entry name" value="TOPRIM"/>
    <property type="match status" value="1"/>
</dbReference>
<keyword evidence="7" id="KW-0378">Hydrolase</keyword>
<dbReference type="GO" id="GO:0000428">
    <property type="term" value="C:DNA-directed RNA polymerase complex"/>
    <property type="evidence" value="ECO:0007669"/>
    <property type="project" value="UniProtKB-KW"/>
</dbReference>
<evidence type="ECO:0000256" key="3">
    <source>
        <dbReference type="ARBA" id="ARBA00022679"/>
    </source>
</evidence>
<evidence type="ECO:0000256" key="9">
    <source>
        <dbReference type="ARBA" id="ARBA00022840"/>
    </source>
</evidence>
<dbReference type="InterPro" id="IPR036977">
    <property type="entry name" value="DNA_primase_Znf_CHC2"/>
</dbReference>
<dbReference type="Pfam" id="PF19263">
    <property type="entry name" value="DUF5906"/>
    <property type="match status" value="1"/>
</dbReference>
<dbReference type="GO" id="GO:0004386">
    <property type="term" value="F:helicase activity"/>
    <property type="evidence" value="ECO:0007669"/>
    <property type="project" value="UniProtKB-KW"/>
</dbReference>
<dbReference type="GO" id="GO:1990077">
    <property type="term" value="C:primosome complex"/>
    <property type="evidence" value="ECO:0007669"/>
    <property type="project" value="UniProtKB-KW"/>
</dbReference>
<dbReference type="GO" id="GO:0003899">
    <property type="term" value="F:DNA-directed RNA polymerase activity"/>
    <property type="evidence" value="ECO:0007669"/>
    <property type="project" value="InterPro"/>
</dbReference>
<dbReference type="Pfam" id="PF03288">
    <property type="entry name" value="Pox_D5"/>
    <property type="match status" value="1"/>
</dbReference>
<evidence type="ECO:0000313" key="13">
    <source>
        <dbReference type="Proteomes" id="UP000553776"/>
    </source>
</evidence>
<reference evidence="12 13" key="1">
    <citation type="submission" date="2020-08" db="EMBL/GenBank/DDBJ databases">
        <title>Cohnella phylogeny.</title>
        <authorList>
            <person name="Dunlap C."/>
        </authorList>
    </citation>
    <scope>NUCLEOTIDE SEQUENCE [LARGE SCALE GENOMIC DNA]</scope>
    <source>
        <strain evidence="12 13">DSM 25239</strain>
    </source>
</reference>
<dbReference type="Gene3D" id="1.10.10.10">
    <property type="entry name" value="Winged helix-like DNA-binding domain superfamily/Winged helix DNA-binding domain"/>
    <property type="match status" value="1"/>
</dbReference>
<dbReference type="SMART" id="SM00400">
    <property type="entry name" value="ZnF_CHCC"/>
    <property type="match status" value="1"/>
</dbReference>
<evidence type="ECO:0000313" key="12">
    <source>
        <dbReference type="EMBL" id="MBB6691036.1"/>
    </source>
</evidence>
<dbReference type="InterPro" id="IPR027417">
    <property type="entry name" value="P-loop_NTPase"/>
</dbReference>
<dbReference type="Pfam" id="PF01807">
    <property type="entry name" value="Zn_ribbon_DnaG"/>
    <property type="match status" value="1"/>
</dbReference>
<evidence type="ECO:0000256" key="10">
    <source>
        <dbReference type="ARBA" id="ARBA00023163"/>
    </source>
</evidence>
<gene>
    <name evidence="12" type="ORF">H7B90_06425</name>
</gene>
<dbReference type="InterPro" id="IPR002694">
    <property type="entry name" value="Znf_CHC2"/>
</dbReference>
<dbReference type="InterPro" id="IPR051620">
    <property type="entry name" value="ORF904-like_C"/>
</dbReference>
<keyword evidence="2" id="KW-0639">Primosome</keyword>
<keyword evidence="9" id="KW-0067">ATP-binding</keyword>
<evidence type="ECO:0000256" key="4">
    <source>
        <dbReference type="ARBA" id="ARBA00022695"/>
    </source>
</evidence>
<dbReference type="GO" id="GO:0006269">
    <property type="term" value="P:DNA replication, synthesis of primer"/>
    <property type="evidence" value="ECO:0007669"/>
    <property type="project" value="UniProtKB-KW"/>
</dbReference>
<name>A0A841TRW0_9BACL</name>
<dbReference type="SUPFAM" id="SSF52540">
    <property type="entry name" value="P-loop containing nucleoside triphosphate hydrolases"/>
    <property type="match status" value="1"/>
</dbReference>
<dbReference type="GO" id="GO:0008270">
    <property type="term" value="F:zinc ion binding"/>
    <property type="evidence" value="ECO:0007669"/>
    <property type="project" value="InterPro"/>
</dbReference>
<dbReference type="GO" id="GO:0016787">
    <property type="term" value="F:hydrolase activity"/>
    <property type="evidence" value="ECO:0007669"/>
    <property type="project" value="UniProtKB-KW"/>
</dbReference>
<dbReference type="CDD" id="cd01029">
    <property type="entry name" value="TOPRIM_primases"/>
    <property type="match status" value="1"/>
</dbReference>
<keyword evidence="5" id="KW-0235">DNA replication</keyword>
<dbReference type="PROSITE" id="PS51206">
    <property type="entry name" value="SF3_HELICASE_1"/>
    <property type="match status" value="1"/>
</dbReference>
<dbReference type="SUPFAM" id="SSF57783">
    <property type="entry name" value="Zinc beta-ribbon"/>
    <property type="match status" value="1"/>
</dbReference>
<dbReference type="EMBL" id="JACJVR010000020">
    <property type="protein sequence ID" value="MBB6691036.1"/>
    <property type="molecule type" value="Genomic_DNA"/>
</dbReference>
<dbReference type="SUPFAM" id="SSF56731">
    <property type="entry name" value="DNA primase core"/>
    <property type="match status" value="1"/>
</dbReference>
<dbReference type="Gene3D" id="3.40.1360.10">
    <property type="match status" value="1"/>
</dbReference>
<organism evidence="12 13">
    <name type="scientific">Cohnella xylanilytica</name>
    <dbReference type="NCBI Taxonomy" id="557555"/>
    <lineage>
        <taxon>Bacteria</taxon>
        <taxon>Bacillati</taxon>
        <taxon>Bacillota</taxon>
        <taxon>Bacilli</taxon>
        <taxon>Bacillales</taxon>
        <taxon>Paenibacillaceae</taxon>
        <taxon>Cohnella</taxon>
    </lineage>
</organism>
<dbReference type="NCBIfam" id="TIGR01613">
    <property type="entry name" value="primase_Cterm"/>
    <property type="match status" value="1"/>
</dbReference>
<dbReference type="InterPro" id="IPR006171">
    <property type="entry name" value="TOPRIM_dom"/>
</dbReference>
<keyword evidence="1" id="KW-0240">DNA-directed RNA polymerase</keyword>
<dbReference type="SUPFAM" id="SSF46785">
    <property type="entry name" value="Winged helix' DNA-binding domain"/>
    <property type="match status" value="1"/>
</dbReference>
<keyword evidence="13" id="KW-1185">Reference proteome</keyword>
<dbReference type="SMART" id="SM00885">
    <property type="entry name" value="D5_N"/>
    <property type="match status" value="1"/>
</dbReference>
<evidence type="ECO:0000256" key="6">
    <source>
        <dbReference type="ARBA" id="ARBA00022741"/>
    </source>
</evidence>
<evidence type="ECO:0000256" key="5">
    <source>
        <dbReference type="ARBA" id="ARBA00022705"/>
    </source>
</evidence>
<dbReference type="GO" id="GO:0005524">
    <property type="term" value="F:ATP binding"/>
    <property type="evidence" value="ECO:0007669"/>
    <property type="project" value="UniProtKB-KW"/>
</dbReference>
<dbReference type="AlphaFoldDB" id="A0A841TRW0"/>
<dbReference type="InterPro" id="IPR036388">
    <property type="entry name" value="WH-like_DNA-bd_sf"/>
</dbReference>
<comment type="caution">
    <text evidence="12">The sequence shown here is derived from an EMBL/GenBank/DDBJ whole genome shotgun (WGS) entry which is preliminary data.</text>
</comment>
<dbReference type="Gene3D" id="3.40.50.300">
    <property type="entry name" value="P-loop containing nucleotide triphosphate hydrolases"/>
    <property type="match status" value="1"/>
</dbReference>
<protein>
    <submittedName>
        <fullName evidence="12">Toprim domain-containing protein</fullName>
    </submittedName>
</protein>
<keyword evidence="3" id="KW-0808">Transferase</keyword>
<accession>A0A841TRW0</accession>
<dbReference type="Pfam" id="PF08706">
    <property type="entry name" value="D5_N"/>
    <property type="match status" value="1"/>
</dbReference>
<dbReference type="RefSeq" id="WP_185135037.1">
    <property type="nucleotide sequence ID" value="NZ_JACJVR010000020.1"/>
</dbReference>
<proteinExistence type="predicted"/>
<dbReference type="GO" id="GO:0003677">
    <property type="term" value="F:DNA binding"/>
    <property type="evidence" value="ECO:0007669"/>
    <property type="project" value="InterPro"/>
</dbReference>
<sequence>MNDYSQFYEDALESPIRWNGNEGKTNFPFHDDKNPSLSVNRDNGTFHCFGCGASGNAQAFAKRLGLHVPRMEQKNNQDTKVMNSRREKYREHEREHVYTDADGNPVHLIGIDGSGKNKKVYQYHWQDGKWYMGGPKTKIPYRLPDVIRAVQAQETVFIVEGEKDADTLHEHGLTATTNPCGAGSWPNHKEFNQPFKDATIVILPDNDEPGREHADKVAALLRNLAKTIKIVPLPGLTESGDVSDWLASGRTIDELKRIVGEAPVEQVAPKEQEPAMDPETFFENGRFQPVLLGRKLLELMPSCVNGSDFYTYDGGVYQARGDAKLRKKALDLLGSKYRQAYVNETMDWIRTKLFGEPIQAFNEVDDYINVQNGLLNWRTGELLPHTPNRFSSIQIPVTYNPDAKCPEVKKFFSEIVPADVVATLYELFGYSLLPTNRFQKAFMLHGTGANGKSTLLKLLEQFVGLSNVSNVPLHQLERDKFKVVQLKGKLINVFADISHKGLDTSSTFKALTGEDRINAEYKGKDGFDFRPFARLIFSANVPPTSSDVSNGFFRRWIVIPFPYSFEGRQDPHLLDRLTSGEELSGLLNLALEALRRLDQQKGFTTGPSLEKALTKYMQEADNIAGFLAECCKIDAKENYPRKEFYHKYVEWCQENGVKATTKKKFNQRLLEKVPDLSTGRKYLGPELWLGITYVAS</sequence>